<feature type="compositionally biased region" description="Pro residues" evidence="1">
    <location>
        <begin position="1"/>
        <end position="31"/>
    </location>
</feature>
<organism evidence="2 3">
    <name type="scientific">Mycobacterium kansasii</name>
    <dbReference type="NCBI Taxonomy" id="1768"/>
    <lineage>
        <taxon>Bacteria</taxon>
        <taxon>Bacillati</taxon>
        <taxon>Actinomycetota</taxon>
        <taxon>Actinomycetes</taxon>
        <taxon>Mycobacteriales</taxon>
        <taxon>Mycobacteriaceae</taxon>
        <taxon>Mycobacterium</taxon>
    </lineage>
</organism>
<evidence type="ECO:0000313" key="2">
    <source>
        <dbReference type="EMBL" id="OOK78846.1"/>
    </source>
</evidence>
<name>A0A1V3XJ77_MYCKA</name>
<proteinExistence type="predicted"/>
<accession>A0A1V3XJ77</accession>
<dbReference type="Proteomes" id="UP000189229">
    <property type="component" value="Unassembled WGS sequence"/>
</dbReference>
<protein>
    <submittedName>
        <fullName evidence="2">Uncharacterized protein</fullName>
    </submittedName>
</protein>
<sequence length="46" mass="4840">MPMNPASPPRPPAWPAPPDPPAPPSPNPQALPPSRRPRQARALTSA</sequence>
<comment type="caution">
    <text evidence="2">The sequence shown here is derived from an EMBL/GenBank/DDBJ whole genome shotgun (WGS) entry which is preliminary data.</text>
</comment>
<gene>
    <name evidence="2" type="ORF">BZL30_2160</name>
</gene>
<evidence type="ECO:0000313" key="3">
    <source>
        <dbReference type="Proteomes" id="UP000189229"/>
    </source>
</evidence>
<dbReference type="EMBL" id="MVBM01000002">
    <property type="protein sequence ID" value="OOK78846.1"/>
    <property type="molecule type" value="Genomic_DNA"/>
</dbReference>
<dbReference type="AlphaFoldDB" id="A0A1V3XJ77"/>
<reference evidence="2 3" key="1">
    <citation type="submission" date="2017-02" db="EMBL/GenBank/DDBJ databases">
        <title>Complete genome sequences of Mycobacterium kansasii strains isolated from rhesus macaques.</title>
        <authorList>
            <person name="Panda A."/>
            <person name="Nagaraj S."/>
            <person name="Zhao X."/>
            <person name="Tettelin H."/>
            <person name="Detolla L.J."/>
        </authorList>
    </citation>
    <scope>NUCLEOTIDE SEQUENCE [LARGE SCALE GENOMIC DNA]</scope>
    <source>
        <strain evidence="2 3">11-3813</strain>
    </source>
</reference>
<feature type="region of interest" description="Disordered" evidence="1">
    <location>
        <begin position="1"/>
        <end position="46"/>
    </location>
</feature>
<evidence type="ECO:0000256" key="1">
    <source>
        <dbReference type="SAM" id="MobiDB-lite"/>
    </source>
</evidence>